<gene>
    <name evidence="1" type="ORF">EJ03DRAFT_354865</name>
</gene>
<proteinExistence type="predicted"/>
<dbReference type="Proteomes" id="UP000799436">
    <property type="component" value="Unassembled WGS sequence"/>
</dbReference>
<accession>A0A6G1KXT4</accession>
<keyword evidence="2" id="KW-1185">Reference proteome</keyword>
<name>A0A6G1KXT4_9PEZI</name>
<evidence type="ECO:0000313" key="1">
    <source>
        <dbReference type="EMBL" id="KAF2765407.1"/>
    </source>
</evidence>
<reference evidence="1" key="1">
    <citation type="journal article" date="2020" name="Stud. Mycol.">
        <title>101 Dothideomycetes genomes: a test case for predicting lifestyles and emergence of pathogens.</title>
        <authorList>
            <person name="Haridas S."/>
            <person name="Albert R."/>
            <person name="Binder M."/>
            <person name="Bloem J."/>
            <person name="Labutti K."/>
            <person name="Salamov A."/>
            <person name="Andreopoulos B."/>
            <person name="Baker S."/>
            <person name="Barry K."/>
            <person name="Bills G."/>
            <person name="Bluhm B."/>
            <person name="Cannon C."/>
            <person name="Castanera R."/>
            <person name="Culley D."/>
            <person name="Daum C."/>
            <person name="Ezra D."/>
            <person name="Gonzalez J."/>
            <person name="Henrissat B."/>
            <person name="Kuo A."/>
            <person name="Liang C."/>
            <person name="Lipzen A."/>
            <person name="Lutzoni F."/>
            <person name="Magnuson J."/>
            <person name="Mondo S."/>
            <person name="Nolan M."/>
            <person name="Ohm R."/>
            <person name="Pangilinan J."/>
            <person name="Park H.-J."/>
            <person name="Ramirez L."/>
            <person name="Alfaro M."/>
            <person name="Sun H."/>
            <person name="Tritt A."/>
            <person name="Yoshinaga Y."/>
            <person name="Zwiers L.-H."/>
            <person name="Turgeon B."/>
            <person name="Goodwin S."/>
            <person name="Spatafora J."/>
            <person name="Crous P."/>
            <person name="Grigoriev I."/>
        </authorList>
    </citation>
    <scope>NUCLEOTIDE SEQUENCE</scope>
    <source>
        <strain evidence="1">CBS 116005</strain>
    </source>
</reference>
<dbReference type="EMBL" id="ML995892">
    <property type="protein sequence ID" value="KAF2765407.1"/>
    <property type="molecule type" value="Genomic_DNA"/>
</dbReference>
<sequence length="174" mass="19750">MPQTAQRRMQVKVRKQKKFRALVTSDEVKIPASVLDDELKDIKRGWGSDDEALTYRLDLAVHASRGTLNLIQTANELIREISYPKLNSKLPTSLRIHQFFKVDGATGEAWTIRNVWLSHSELSTVIPYGDLGRFPQPSGWEDARKRFLLAMVIQARNSNKPIARAAKPALKNTQ</sequence>
<dbReference type="AlphaFoldDB" id="A0A6G1KXT4"/>
<evidence type="ECO:0000313" key="2">
    <source>
        <dbReference type="Proteomes" id="UP000799436"/>
    </source>
</evidence>
<organism evidence="1 2">
    <name type="scientific">Teratosphaeria nubilosa</name>
    <dbReference type="NCBI Taxonomy" id="161662"/>
    <lineage>
        <taxon>Eukaryota</taxon>
        <taxon>Fungi</taxon>
        <taxon>Dikarya</taxon>
        <taxon>Ascomycota</taxon>
        <taxon>Pezizomycotina</taxon>
        <taxon>Dothideomycetes</taxon>
        <taxon>Dothideomycetidae</taxon>
        <taxon>Mycosphaerellales</taxon>
        <taxon>Teratosphaeriaceae</taxon>
        <taxon>Teratosphaeria</taxon>
    </lineage>
</organism>
<protein>
    <submittedName>
        <fullName evidence="1">Uncharacterized protein</fullName>
    </submittedName>
</protein>